<gene>
    <name evidence="6" type="ORF">SAMN05421774_103386</name>
</gene>
<comment type="function">
    <text evidence="1">Is involved in generating a small heat-stable compound (Nod), an acylated oligomer of N-acetylglucosamine, that stimulates mitosis in various plant protoplasts.</text>
</comment>
<dbReference type="CDD" id="cd10938">
    <property type="entry name" value="CE4_HpPgdA_like"/>
    <property type="match status" value="1"/>
</dbReference>
<protein>
    <recommendedName>
        <fullName evidence="3">Chitooligosaccharide deacetylase</fullName>
    </recommendedName>
    <alternativeName>
        <fullName evidence="4">Nodulation protein B</fullName>
    </alternativeName>
</protein>
<accession>A0A1N7NGJ1</accession>
<dbReference type="GO" id="GO:0005975">
    <property type="term" value="P:carbohydrate metabolic process"/>
    <property type="evidence" value="ECO:0007669"/>
    <property type="project" value="InterPro"/>
</dbReference>
<dbReference type="AlphaFoldDB" id="A0A1N7NGJ1"/>
<dbReference type="PROSITE" id="PS51677">
    <property type="entry name" value="NODB"/>
    <property type="match status" value="1"/>
</dbReference>
<dbReference type="InterPro" id="IPR002509">
    <property type="entry name" value="NODB_dom"/>
</dbReference>
<dbReference type="Gene3D" id="3.20.20.370">
    <property type="entry name" value="Glycoside hydrolase/deacetylase"/>
    <property type="match status" value="1"/>
</dbReference>
<reference evidence="6 7" key="1">
    <citation type="submission" date="2017-01" db="EMBL/GenBank/DDBJ databases">
        <authorList>
            <person name="Mah S.A."/>
            <person name="Swanson W.J."/>
            <person name="Moy G.W."/>
            <person name="Vacquier V.D."/>
        </authorList>
    </citation>
    <scope>NUCLEOTIDE SEQUENCE [LARGE SCALE GENOMIC DNA]</scope>
    <source>
        <strain evidence="6 7">DSM 26375</strain>
    </source>
</reference>
<evidence type="ECO:0000256" key="3">
    <source>
        <dbReference type="ARBA" id="ARBA00020071"/>
    </source>
</evidence>
<proteinExistence type="inferred from homology"/>
<dbReference type="RefSeq" id="WP_076531008.1">
    <property type="nucleotide sequence ID" value="NZ_BMEH01000003.1"/>
</dbReference>
<evidence type="ECO:0000256" key="4">
    <source>
        <dbReference type="ARBA" id="ARBA00032976"/>
    </source>
</evidence>
<dbReference type="Pfam" id="PF01522">
    <property type="entry name" value="Polysacc_deac_1"/>
    <property type="match status" value="1"/>
</dbReference>
<dbReference type="InterPro" id="IPR011330">
    <property type="entry name" value="Glyco_hydro/deAcase_b/a-brl"/>
</dbReference>
<name>A0A1N7NGJ1_9RHOB</name>
<keyword evidence="7" id="KW-1185">Reference proteome</keyword>
<comment type="similarity">
    <text evidence="2">Belongs to the polysaccharide deacetylase family.</text>
</comment>
<evidence type="ECO:0000313" key="7">
    <source>
        <dbReference type="Proteomes" id="UP000186141"/>
    </source>
</evidence>
<organism evidence="6 7">
    <name type="scientific">Gemmobacter megaterium</name>
    <dbReference type="NCBI Taxonomy" id="1086013"/>
    <lineage>
        <taxon>Bacteria</taxon>
        <taxon>Pseudomonadati</taxon>
        <taxon>Pseudomonadota</taxon>
        <taxon>Alphaproteobacteria</taxon>
        <taxon>Rhodobacterales</taxon>
        <taxon>Paracoccaceae</taxon>
        <taxon>Gemmobacter</taxon>
    </lineage>
</organism>
<feature type="domain" description="NodB homology" evidence="5">
    <location>
        <begin position="38"/>
        <end position="257"/>
    </location>
</feature>
<dbReference type="OrthoDB" id="9784220at2"/>
<dbReference type="GO" id="GO:0016810">
    <property type="term" value="F:hydrolase activity, acting on carbon-nitrogen (but not peptide) bonds"/>
    <property type="evidence" value="ECO:0007669"/>
    <property type="project" value="InterPro"/>
</dbReference>
<dbReference type="EMBL" id="FTOT01000003">
    <property type="protein sequence ID" value="SIS97464.1"/>
    <property type="molecule type" value="Genomic_DNA"/>
</dbReference>
<evidence type="ECO:0000313" key="6">
    <source>
        <dbReference type="EMBL" id="SIS97464.1"/>
    </source>
</evidence>
<evidence type="ECO:0000256" key="1">
    <source>
        <dbReference type="ARBA" id="ARBA00003236"/>
    </source>
</evidence>
<dbReference type="InterPro" id="IPR037950">
    <property type="entry name" value="PgdA-like"/>
</dbReference>
<dbReference type="SUPFAM" id="SSF88713">
    <property type="entry name" value="Glycoside hydrolase/deacetylase"/>
    <property type="match status" value="1"/>
</dbReference>
<sequence>MDRPAYTWPEGKRSALCFSVDVDAEAPWLWQHRAGLPPTLGQLEQRRFGPREGLWRILDMLDRVGIRGSFYVPSVVAELHPEILPALVGRGHEVGLHGHLHELVAECPQEMFEAALDRALEVFHAQVGLRPVGFRSPAWEMTPGMLAALMVRGIGYDSSLMGWDHPYDIDGMTEIPVQWQIDDAIYFKFFGGGADKWPPVPAAQVGQGWLDEFEAGRHHGQLFMVTVHPWISGRAQRVAMLERLLSHIAAQADVWAATAAQIADWHRATNSGRFVAHSGLEDLAAHLPKGPIA</sequence>
<dbReference type="Proteomes" id="UP000186141">
    <property type="component" value="Unassembled WGS sequence"/>
</dbReference>
<evidence type="ECO:0000259" key="5">
    <source>
        <dbReference type="PROSITE" id="PS51677"/>
    </source>
</evidence>
<dbReference type="STRING" id="1086013.SAMN05421774_103386"/>
<evidence type="ECO:0000256" key="2">
    <source>
        <dbReference type="ARBA" id="ARBA00010973"/>
    </source>
</evidence>
<dbReference type="PANTHER" id="PTHR47561">
    <property type="entry name" value="POLYSACCHARIDE DEACETYLASE FAMILY PROTEIN (AFU_ORTHOLOGUE AFUA_6G05030)"/>
    <property type="match status" value="1"/>
</dbReference>
<dbReference type="PANTHER" id="PTHR47561:SF1">
    <property type="entry name" value="POLYSACCHARIDE DEACETYLASE FAMILY PROTEIN (AFU_ORTHOLOGUE AFUA_6G05030)"/>
    <property type="match status" value="1"/>
</dbReference>